<dbReference type="InterPro" id="IPR001558">
    <property type="entry name" value="HIV_Nef"/>
</dbReference>
<keyword evidence="14" id="KW-0472">Membrane</keyword>
<keyword evidence="9 17" id="KW-0519">Myristate</keyword>
<protein>
    <recommendedName>
        <fullName evidence="2 17">Protein Nef</fullName>
    </recommendedName>
</protein>
<keyword evidence="11" id="KW-1043">Host membrane</keyword>
<keyword evidence="15 17" id="KW-0899">Viral immunoevasion</keyword>
<keyword evidence="16 17" id="KW-0449">Lipoprotein</keyword>
<keyword evidence="13" id="KW-0729">SH3-binding</keyword>
<evidence type="ECO:0000256" key="10">
    <source>
        <dbReference type="ARBA" id="ARBA00022844"/>
    </source>
</evidence>
<dbReference type="Pfam" id="PF00469">
    <property type="entry name" value="F-protein"/>
    <property type="match status" value="1"/>
</dbReference>
<evidence type="ECO:0000256" key="14">
    <source>
        <dbReference type="ARBA" id="ARBA00023136"/>
    </source>
</evidence>
<dbReference type="Gene3D" id="3.30.62.10">
    <property type="entry name" value="Nef Regulatory Factor"/>
    <property type="match status" value="1"/>
</dbReference>
<gene>
    <name evidence="18" type="primary">nef</name>
</gene>
<keyword evidence="7" id="KW-0945">Host-virus interaction</keyword>
<accession>Q73328</accession>
<evidence type="ECO:0000256" key="17">
    <source>
        <dbReference type="RuleBase" id="RU000344"/>
    </source>
</evidence>
<evidence type="ECO:0000256" key="11">
    <source>
        <dbReference type="ARBA" id="ARBA00022870"/>
    </source>
</evidence>
<evidence type="ECO:0000256" key="7">
    <source>
        <dbReference type="ARBA" id="ARBA00022581"/>
    </source>
</evidence>
<dbReference type="InterPro" id="IPR027481">
    <property type="entry name" value="HIV-1_Nef_core_sf"/>
</dbReference>
<evidence type="ECO:0000256" key="4">
    <source>
        <dbReference type="ARBA" id="ARBA00022518"/>
    </source>
</evidence>
<evidence type="ECO:0000256" key="12">
    <source>
        <dbReference type="ARBA" id="ARBA00023026"/>
    </source>
</evidence>
<reference evidence="18" key="2">
    <citation type="submission" date="1995-09" db="EMBL/GenBank/DDBJ databases">
        <authorList>
            <person name="Deacon N."/>
            <person name="Tsykin A."/>
            <person name="Solomon A."/>
            <person name="Smith K."/>
            <person name="Ludford-Menting M."/>
            <person name="Hooker D.J."/>
        </authorList>
    </citation>
    <scope>NUCLEOTIDE SEQUENCE</scope>
    <source>
        <strain evidence="18">HIV-1 C98</strain>
    </source>
</reference>
<reference evidence="18" key="1">
    <citation type="journal article" date="1995" name="Science">
        <title>Genomic structure of an attenuated quasi species of HIV-1 from a blood transfusion donor and recipients.</title>
        <authorList>
            <person name="Deacon N.J."/>
            <person name="Tsykin A."/>
            <person name="Solomon A."/>
            <person name="Smith K."/>
            <person name="Ludford-Menting M."/>
            <person name="Hooker D.J."/>
            <person name="McPhee D.A."/>
            <person name="Greenway A.L."/>
            <person name="Ellett A."/>
            <person name="Chatfield C."/>
            <person name="Lawson V.A."/>
            <person name="Crowe S."/>
            <person name="Maerz A."/>
            <person name="Sonza S."/>
            <person name="Learmont J."/>
            <person name="Sullivan J.S."/>
            <person name="Cunningham A."/>
            <person name="Dwyer D."/>
            <person name="Dowton D."/>
            <person name="Mills J."/>
        </authorList>
    </citation>
    <scope>NUCLEOTIDE SEQUENCE</scope>
    <source>
        <strain evidence="18">HIV-1 C98</strain>
    </source>
</reference>
<evidence type="ECO:0000256" key="15">
    <source>
        <dbReference type="ARBA" id="ARBA00023280"/>
    </source>
</evidence>
<evidence type="ECO:0000256" key="16">
    <source>
        <dbReference type="ARBA" id="ARBA00023288"/>
    </source>
</evidence>
<dbReference type="GO" id="GO:0017124">
    <property type="term" value="F:SH3 domain binding"/>
    <property type="evidence" value="ECO:0007669"/>
    <property type="project" value="UniProtKB-KW"/>
</dbReference>
<keyword evidence="10" id="KW-0946">Virion</keyword>
<evidence type="ECO:0000256" key="1">
    <source>
        <dbReference type="ARBA" id="ARBA00006933"/>
    </source>
</evidence>
<keyword evidence="5" id="KW-0964">Secreted</keyword>
<dbReference type="EMBL" id="U37269">
    <property type="protein sequence ID" value="AAC54542.1"/>
    <property type="molecule type" value="Genomic_DNA"/>
</dbReference>
<evidence type="ECO:0000256" key="3">
    <source>
        <dbReference type="ARBA" id="ARBA00022511"/>
    </source>
</evidence>
<comment type="similarity">
    <text evidence="1 17">Belongs to the lentivirus primate group Nef protein family.</text>
</comment>
<keyword evidence="12 17" id="KW-0843">Virulence</keyword>
<proteinExistence type="inferred from homology"/>
<dbReference type="InterPro" id="IPR027480">
    <property type="entry name" value="HIV-1_Nef_anchor_sf"/>
</dbReference>
<evidence type="ECO:0000256" key="6">
    <source>
        <dbReference type="ARBA" id="ARBA00022553"/>
    </source>
</evidence>
<evidence type="ECO:0000256" key="9">
    <source>
        <dbReference type="ARBA" id="ARBA00022707"/>
    </source>
</evidence>
<sequence length="85" mass="9315">MGGKWLKSSMVRWPAVREKMKQAEPAAEGVGAISRDLGKHGAIPSSNTTTNNANCAWLEAQEEEEVGFPVKPQVPLRPMTYKATF</sequence>
<dbReference type="SUPFAM" id="SSF55671">
    <property type="entry name" value="Regulatory factor Nef"/>
    <property type="match status" value="1"/>
</dbReference>
<evidence type="ECO:0000313" key="18">
    <source>
        <dbReference type="EMBL" id="AAC54542.1"/>
    </source>
</evidence>
<keyword evidence="4" id="KW-0244">Early protein</keyword>
<keyword evidence="8" id="KW-0053">Apoptosis</keyword>
<organism evidence="18">
    <name type="scientific">Human immunodeficiency virus type 1</name>
    <name type="common">HIV-1</name>
    <dbReference type="NCBI Taxonomy" id="11676"/>
    <lineage>
        <taxon>Viruses</taxon>
        <taxon>Riboviria</taxon>
        <taxon>Pararnavirae</taxon>
        <taxon>Artverviricota</taxon>
        <taxon>Revtraviricetes</taxon>
        <taxon>Ortervirales</taxon>
        <taxon>Retroviridae</taxon>
        <taxon>Orthoretrovirinae</taxon>
        <taxon>Lentivirus</taxon>
        <taxon>Lentivirus humimdef1</taxon>
    </lineage>
</organism>
<dbReference type="GO" id="GO:0044423">
    <property type="term" value="C:virion component"/>
    <property type="evidence" value="ECO:0007669"/>
    <property type="project" value="UniProtKB-KW"/>
</dbReference>
<evidence type="ECO:0000256" key="2">
    <source>
        <dbReference type="ARBA" id="ARBA00013526"/>
    </source>
</evidence>
<keyword evidence="3" id="KW-1032">Host cell membrane</keyword>
<keyword evidence="6" id="KW-0597">Phosphoprotein</keyword>
<organismHost>
    <name type="scientific">Homo sapiens</name>
    <name type="common">Human</name>
    <dbReference type="NCBI Taxonomy" id="9606"/>
</organismHost>
<name>Q73328_HV1</name>
<evidence type="ECO:0000256" key="8">
    <source>
        <dbReference type="ARBA" id="ARBA00022703"/>
    </source>
</evidence>
<dbReference type="Gene3D" id="4.10.890.10">
    <property type="entry name" value="HIV 1 nef anchor domain"/>
    <property type="match status" value="1"/>
</dbReference>
<dbReference type="GO" id="GO:0005525">
    <property type="term" value="F:GTP binding"/>
    <property type="evidence" value="ECO:0007669"/>
    <property type="project" value="InterPro"/>
</dbReference>
<evidence type="ECO:0000256" key="5">
    <source>
        <dbReference type="ARBA" id="ARBA00022525"/>
    </source>
</evidence>
<evidence type="ECO:0000256" key="13">
    <source>
        <dbReference type="ARBA" id="ARBA00023036"/>
    </source>
</evidence>